<evidence type="ECO:0000313" key="1">
    <source>
        <dbReference type="EMBL" id="EGR28745.1"/>
    </source>
</evidence>
<gene>
    <name evidence="1" type="ORF">IMG5_169420</name>
</gene>
<dbReference type="InParanoid" id="G0R1B2"/>
<accession>G0R1B2</accession>
<sequence length="82" mass="9547">MEEQFQNPKHPLDLSIQDLSEIKLLFDQAKLQACSKNNYDIGVSLDVQIKLSIILKTKNKSKIYQKNIRTNIIFKQNKLESI</sequence>
<proteinExistence type="predicted"/>
<organism evidence="1 2">
    <name type="scientific">Ichthyophthirius multifiliis</name>
    <name type="common">White spot disease agent</name>
    <name type="synonym">Ich</name>
    <dbReference type="NCBI Taxonomy" id="5932"/>
    <lineage>
        <taxon>Eukaryota</taxon>
        <taxon>Sar</taxon>
        <taxon>Alveolata</taxon>
        <taxon>Ciliophora</taxon>
        <taxon>Intramacronucleata</taxon>
        <taxon>Oligohymenophorea</taxon>
        <taxon>Hymenostomatida</taxon>
        <taxon>Ophryoglenina</taxon>
        <taxon>Ichthyophthirius</taxon>
    </lineage>
</organism>
<protein>
    <submittedName>
        <fullName evidence="1">Uncharacterized protein</fullName>
    </submittedName>
</protein>
<dbReference type="GeneID" id="14904815"/>
<dbReference type="EMBL" id="GL984212">
    <property type="protein sequence ID" value="EGR28745.1"/>
    <property type="molecule type" value="Genomic_DNA"/>
</dbReference>
<evidence type="ECO:0000313" key="2">
    <source>
        <dbReference type="Proteomes" id="UP000008983"/>
    </source>
</evidence>
<dbReference type="AlphaFoldDB" id="G0R1B2"/>
<name>G0R1B2_ICHMU</name>
<reference evidence="1 2" key="1">
    <citation type="submission" date="2011-07" db="EMBL/GenBank/DDBJ databases">
        <authorList>
            <person name="Coyne R."/>
            <person name="Brami D."/>
            <person name="Johnson J."/>
            <person name="Hostetler J."/>
            <person name="Hannick L."/>
            <person name="Clark T."/>
            <person name="Cassidy-Hanley D."/>
            <person name="Inman J."/>
        </authorList>
    </citation>
    <scope>NUCLEOTIDE SEQUENCE [LARGE SCALE GENOMIC DNA]</scope>
    <source>
        <strain evidence="1 2">G5</strain>
    </source>
</reference>
<dbReference type="RefSeq" id="XP_004029981.1">
    <property type="nucleotide sequence ID" value="XM_004029933.1"/>
</dbReference>
<keyword evidence="2" id="KW-1185">Reference proteome</keyword>
<dbReference type="Proteomes" id="UP000008983">
    <property type="component" value="Unassembled WGS sequence"/>
</dbReference>